<dbReference type="EMBL" id="JROU02001281">
    <property type="protein sequence ID" value="OEH76934.1"/>
    <property type="molecule type" value="Genomic_DNA"/>
</dbReference>
<dbReference type="AlphaFoldDB" id="A0A1D3D0F7"/>
<proteinExistence type="predicted"/>
<sequence length="195" mass="21511">MLRAGRRLAAAMAPKGNPALHAKAEVPDVLVSFGNQADQITFVSHPGVMAVSKLLEMGHVTQYRAVLTQSDVHAIAEHDPDLARKAQTAVDEGLAVNFQDLQYFDKPEFVAAFRKEQQLLKEVRGEVLNAPKGQYNIPKAVKDYKLPMAPRNWRPEVNVPSEALEVDPQLRMKEELSGLVRKHLATSKPTGQLSG</sequence>
<evidence type="ECO:0000313" key="2">
    <source>
        <dbReference type="Proteomes" id="UP000095192"/>
    </source>
</evidence>
<dbReference type="FunCoup" id="A0A1D3D0F7">
    <property type="interactions" value="20"/>
</dbReference>
<dbReference type="Proteomes" id="UP000095192">
    <property type="component" value="Unassembled WGS sequence"/>
</dbReference>
<name>A0A1D3D0F7_9EIME</name>
<dbReference type="VEuPathDB" id="ToxoDB:LOC34617506"/>
<keyword evidence="2" id="KW-1185">Reference proteome</keyword>
<comment type="caution">
    <text evidence="1">The sequence shown here is derived from an EMBL/GenBank/DDBJ whole genome shotgun (WGS) entry which is preliminary data.</text>
</comment>
<dbReference type="InParanoid" id="A0A1D3D0F7"/>
<evidence type="ECO:0000313" key="1">
    <source>
        <dbReference type="EMBL" id="OEH76934.1"/>
    </source>
</evidence>
<gene>
    <name evidence="1" type="ORF">cyc_00310</name>
</gene>
<organism evidence="1 2">
    <name type="scientific">Cyclospora cayetanensis</name>
    <dbReference type="NCBI Taxonomy" id="88456"/>
    <lineage>
        <taxon>Eukaryota</taxon>
        <taxon>Sar</taxon>
        <taxon>Alveolata</taxon>
        <taxon>Apicomplexa</taxon>
        <taxon>Conoidasida</taxon>
        <taxon>Coccidia</taxon>
        <taxon>Eucoccidiorida</taxon>
        <taxon>Eimeriorina</taxon>
        <taxon>Eimeriidae</taxon>
        <taxon>Cyclospora</taxon>
    </lineage>
</organism>
<accession>A0A1D3D0F7</accession>
<reference evidence="1 2" key="1">
    <citation type="journal article" date="2016" name="BMC Genomics">
        <title>Comparative genomics reveals Cyclospora cayetanensis possesses coccidia-like metabolism and invasion components but unique surface antigens.</title>
        <authorList>
            <person name="Liu S."/>
            <person name="Wang L."/>
            <person name="Zheng H."/>
            <person name="Xu Z."/>
            <person name="Roellig D.M."/>
            <person name="Li N."/>
            <person name="Frace M.A."/>
            <person name="Tang K."/>
            <person name="Arrowood M.J."/>
            <person name="Moss D.M."/>
            <person name="Zhang L."/>
            <person name="Feng Y."/>
            <person name="Xiao L."/>
        </authorList>
    </citation>
    <scope>NUCLEOTIDE SEQUENCE [LARGE SCALE GENOMIC DNA]</scope>
    <source>
        <strain evidence="1 2">CHN_HEN01</strain>
    </source>
</reference>
<dbReference type="VEuPathDB" id="ToxoDB:cyc_00310"/>
<protein>
    <submittedName>
        <fullName evidence="1">Uncharacterized protein</fullName>
    </submittedName>
</protein>